<dbReference type="AlphaFoldDB" id="A3BVX0"/>
<dbReference type="EMBL" id="CM000146">
    <property type="protein sequence ID" value="EAZ43709.1"/>
    <property type="molecule type" value="Genomic_DNA"/>
</dbReference>
<name>A3BVX0_ORYSJ</name>
<gene>
    <name evidence="1" type="ORF">OsJ_28337</name>
</gene>
<evidence type="ECO:0000313" key="1">
    <source>
        <dbReference type="EMBL" id="EAZ43709.1"/>
    </source>
</evidence>
<protein>
    <submittedName>
        <fullName evidence="1">Uncharacterized protein</fullName>
    </submittedName>
</protein>
<reference evidence="1" key="1">
    <citation type="journal article" date="2005" name="PLoS Biol.">
        <title>The genomes of Oryza sativa: a history of duplications.</title>
        <authorList>
            <person name="Yu J."/>
            <person name="Wang J."/>
            <person name="Lin W."/>
            <person name="Li S."/>
            <person name="Li H."/>
            <person name="Zhou J."/>
            <person name="Ni P."/>
            <person name="Dong W."/>
            <person name="Hu S."/>
            <person name="Zeng C."/>
            <person name="Zhang J."/>
            <person name="Zhang Y."/>
            <person name="Li R."/>
            <person name="Xu Z."/>
            <person name="Li S."/>
            <person name="Li X."/>
            <person name="Zheng H."/>
            <person name="Cong L."/>
            <person name="Lin L."/>
            <person name="Yin J."/>
            <person name="Geng J."/>
            <person name="Li G."/>
            <person name="Shi J."/>
            <person name="Liu J."/>
            <person name="Lv H."/>
            <person name="Li J."/>
            <person name="Wang J."/>
            <person name="Deng Y."/>
            <person name="Ran L."/>
            <person name="Shi X."/>
            <person name="Wang X."/>
            <person name="Wu Q."/>
            <person name="Li C."/>
            <person name="Ren X."/>
            <person name="Wang J."/>
            <person name="Wang X."/>
            <person name="Li D."/>
            <person name="Liu D."/>
            <person name="Zhang X."/>
            <person name="Ji Z."/>
            <person name="Zhao W."/>
            <person name="Sun Y."/>
            <person name="Zhang Z."/>
            <person name="Bao J."/>
            <person name="Han Y."/>
            <person name="Dong L."/>
            <person name="Ji J."/>
            <person name="Chen P."/>
            <person name="Wu S."/>
            <person name="Liu J."/>
            <person name="Xiao Y."/>
            <person name="Bu D."/>
            <person name="Tan J."/>
            <person name="Yang L."/>
            <person name="Ye C."/>
            <person name="Zhang J."/>
            <person name="Xu J."/>
            <person name="Zhou Y."/>
            <person name="Yu Y."/>
            <person name="Zhang B."/>
            <person name="Zhuang S."/>
            <person name="Wei H."/>
            <person name="Liu B."/>
            <person name="Lei M."/>
            <person name="Yu H."/>
            <person name="Li Y."/>
            <person name="Xu H."/>
            <person name="Wei S."/>
            <person name="He X."/>
            <person name="Fang L."/>
            <person name="Zhang Z."/>
            <person name="Zhang Y."/>
            <person name="Huang X."/>
            <person name="Su Z."/>
            <person name="Tong W."/>
            <person name="Li J."/>
            <person name="Tong Z."/>
            <person name="Li S."/>
            <person name="Ye J."/>
            <person name="Wang L."/>
            <person name="Fang L."/>
            <person name="Lei T."/>
            <person name="Chen C."/>
            <person name="Chen H."/>
            <person name="Xu Z."/>
            <person name="Li H."/>
            <person name="Huang H."/>
            <person name="Zhang F."/>
            <person name="Xu H."/>
            <person name="Li N."/>
            <person name="Zhao C."/>
            <person name="Li S."/>
            <person name="Dong L."/>
            <person name="Huang Y."/>
            <person name="Li L."/>
            <person name="Xi Y."/>
            <person name="Qi Q."/>
            <person name="Li W."/>
            <person name="Zhang B."/>
            <person name="Hu W."/>
            <person name="Zhang Y."/>
            <person name="Tian X."/>
            <person name="Jiao Y."/>
            <person name="Liang X."/>
            <person name="Jin J."/>
            <person name="Gao L."/>
            <person name="Zheng W."/>
            <person name="Hao B."/>
            <person name="Liu S."/>
            <person name="Wang W."/>
            <person name="Yuan L."/>
            <person name="Cao M."/>
            <person name="McDermott J."/>
            <person name="Samudrala R."/>
            <person name="Wang J."/>
            <person name="Wong G.K."/>
            <person name="Yang H."/>
        </authorList>
    </citation>
    <scope>NUCLEOTIDE SEQUENCE [LARGE SCALE GENOMIC DNA]</scope>
</reference>
<proteinExistence type="predicted"/>
<dbReference type="Proteomes" id="UP000007752">
    <property type="component" value="Chromosome 9"/>
</dbReference>
<reference evidence="1" key="2">
    <citation type="submission" date="2008-12" db="EMBL/GenBank/DDBJ databases">
        <title>Improved gene annotation of the rice (Oryza sativa) genomes.</title>
        <authorList>
            <person name="Wang J."/>
            <person name="Li R."/>
            <person name="Fan W."/>
            <person name="Huang Q."/>
            <person name="Zhang J."/>
            <person name="Zhou Y."/>
            <person name="Hu Y."/>
            <person name="Zi S."/>
            <person name="Li J."/>
            <person name="Ni P."/>
            <person name="Zheng H."/>
            <person name="Zhang Y."/>
            <person name="Zhao M."/>
            <person name="Hao Q."/>
            <person name="McDermott J."/>
            <person name="Samudrala R."/>
            <person name="Kristiansen K."/>
            <person name="Wong G.K.-S."/>
        </authorList>
    </citation>
    <scope>NUCLEOTIDE SEQUENCE</scope>
</reference>
<organism evidence="1">
    <name type="scientific">Oryza sativa subsp. japonica</name>
    <name type="common">Rice</name>
    <dbReference type="NCBI Taxonomy" id="39947"/>
    <lineage>
        <taxon>Eukaryota</taxon>
        <taxon>Viridiplantae</taxon>
        <taxon>Streptophyta</taxon>
        <taxon>Embryophyta</taxon>
        <taxon>Tracheophyta</taxon>
        <taxon>Spermatophyta</taxon>
        <taxon>Magnoliopsida</taxon>
        <taxon>Liliopsida</taxon>
        <taxon>Poales</taxon>
        <taxon>Poaceae</taxon>
        <taxon>BOP clade</taxon>
        <taxon>Oryzoideae</taxon>
        <taxon>Oryzeae</taxon>
        <taxon>Oryzinae</taxon>
        <taxon>Oryza</taxon>
        <taxon>Oryza sativa</taxon>
    </lineage>
</organism>
<accession>A3BVX0</accession>
<sequence>MENEDNVNDPINVILQDVISEGVPASQTGSTLMSQLGNTVMSQMMEQPTQSSIISA</sequence>